<dbReference type="EMBL" id="JBEYBF010000016">
    <property type="protein sequence ID" value="MEU1954663.1"/>
    <property type="molecule type" value="Genomic_DNA"/>
</dbReference>
<feature type="transmembrane region" description="Helical" evidence="7">
    <location>
        <begin position="46"/>
        <end position="65"/>
    </location>
</feature>
<evidence type="ECO:0000256" key="2">
    <source>
        <dbReference type="ARBA" id="ARBA00022448"/>
    </source>
</evidence>
<name>A0ABV2WUY4_9NOCA</name>
<dbReference type="InterPro" id="IPR010290">
    <property type="entry name" value="TM_effector"/>
</dbReference>
<dbReference type="PANTHER" id="PTHR23513">
    <property type="entry name" value="INTEGRAL MEMBRANE EFFLUX PROTEIN-RELATED"/>
    <property type="match status" value="1"/>
</dbReference>
<feature type="transmembrane region" description="Helical" evidence="7">
    <location>
        <begin position="380"/>
        <end position="400"/>
    </location>
</feature>
<feature type="transmembrane region" description="Helical" evidence="7">
    <location>
        <begin position="20"/>
        <end position="39"/>
    </location>
</feature>
<evidence type="ECO:0000313" key="8">
    <source>
        <dbReference type="EMBL" id="MEU1954663.1"/>
    </source>
</evidence>
<keyword evidence="6 7" id="KW-0472">Membrane</keyword>
<dbReference type="Pfam" id="PF05977">
    <property type="entry name" value="MFS_3"/>
    <property type="match status" value="1"/>
</dbReference>
<keyword evidence="9" id="KW-1185">Reference proteome</keyword>
<evidence type="ECO:0000256" key="3">
    <source>
        <dbReference type="ARBA" id="ARBA00022475"/>
    </source>
</evidence>
<reference evidence="8 9" key="1">
    <citation type="submission" date="2024-06" db="EMBL/GenBank/DDBJ databases">
        <title>The Natural Products Discovery Center: Release of the First 8490 Sequenced Strains for Exploring Actinobacteria Biosynthetic Diversity.</title>
        <authorList>
            <person name="Kalkreuter E."/>
            <person name="Kautsar S.A."/>
            <person name="Yang D."/>
            <person name="Bader C.D."/>
            <person name="Teijaro C.N."/>
            <person name="Fluegel L."/>
            <person name="Davis C.M."/>
            <person name="Simpson J.R."/>
            <person name="Lauterbach L."/>
            <person name="Steele A.D."/>
            <person name="Gui C."/>
            <person name="Meng S."/>
            <person name="Li G."/>
            <person name="Viehrig K."/>
            <person name="Ye F."/>
            <person name="Su P."/>
            <person name="Kiefer A.F."/>
            <person name="Nichols A."/>
            <person name="Cepeda A.J."/>
            <person name="Yan W."/>
            <person name="Fan B."/>
            <person name="Jiang Y."/>
            <person name="Adhikari A."/>
            <person name="Zheng C.-J."/>
            <person name="Schuster L."/>
            <person name="Cowan T.M."/>
            <person name="Smanski M.J."/>
            <person name="Chevrette M.G."/>
            <person name="De Carvalho L.P.S."/>
            <person name="Shen B."/>
        </authorList>
    </citation>
    <scope>NUCLEOTIDE SEQUENCE [LARGE SCALE GENOMIC DNA]</scope>
    <source>
        <strain evidence="8 9">NPDC019708</strain>
    </source>
</reference>
<evidence type="ECO:0000313" key="9">
    <source>
        <dbReference type="Proteomes" id="UP001550628"/>
    </source>
</evidence>
<feature type="transmembrane region" description="Helical" evidence="7">
    <location>
        <begin position="222"/>
        <end position="244"/>
    </location>
</feature>
<feature type="transmembrane region" description="Helical" evidence="7">
    <location>
        <begin position="287"/>
        <end position="305"/>
    </location>
</feature>
<protein>
    <submittedName>
        <fullName evidence="8">MFS transporter</fullName>
    </submittedName>
</protein>
<feature type="transmembrane region" description="Helical" evidence="7">
    <location>
        <begin position="352"/>
        <end position="374"/>
    </location>
</feature>
<feature type="transmembrane region" description="Helical" evidence="7">
    <location>
        <begin position="250"/>
        <end position="275"/>
    </location>
</feature>
<keyword evidence="4 7" id="KW-0812">Transmembrane</keyword>
<dbReference type="CDD" id="cd06173">
    <property type="entry name" value="MFS_MefA_like"/>
    <property type="match status" value="1"/>
</dbReference>
<dbReference type="SUPFAM" id="SSF103473">
    <property type="entry name" value="MFS general substrate transporter"/>
    <property type="match status" value="1"/>
</dbReference>
<proteinExistence type="predicted"/>
<keyword evidence="5 7" id="KW-1133">Transmembrane helix</keyword>
<comment type="caution">
    <text evidence="8">The sequence shown here is derived from an EMBL/GenBank/DDBJ whole genome shotgun (WGS) entry which is preliminary data.</text>
</comment>
<gene>
    <name evidence="8" type="ORF">ABZ510_22685</name>
</gene>
<feature type="transmembrane region" description="Helical" evidence="7">
    <location>
        <begin position="169"/>
        <end position="188"/>
    </location>
</feature>
<evidence type="ECO:0000256" key="5">
    <source>
        <dbReference type="ARBA" id="ARBA00022989"/>
    </source>
</evidence>
<feature type="transmembrane region" description="Helical" evidence="7">
    <location>
        <begin position="85"/>
        <end position="111"/>
    </location>
</feature>
<dbReference type="InterPro" id="IPR036259">
    <property type="entry name" value="MFS_trans_sf"/>
</dbReference>
<evidence type="ECO:0000256" key="6">
    <source>
        <dbReference type="ARBA" id="ARBA00023136"/>
    </source>
</evidence>
<dbReference type="RefSeq" id="WP_356957772.1">
    <property type="nucleotide sequence ID" value="NZ_JBEYBD010000010.1"/>
</dbReference>
<feature type="transmembrane region" description="Helical" evidence="7">
    <location>
        <begin position="311"/>
        <end position="331"/>
    </location>
</feature>
<keyword evidence="3" id="KW-1003">Cell membrane</keyword>
<sequence>MAVFADRARLNTFWAGQTLGALGAGLLPFCVGLIAVAALDAGPAEMAAITVASLVPRVLFTLHAGAYVERLGRWRSMLWSNTAEVAIWCAAIGLGTLLGSSIWILVATVFLSEAARTVNGVAFQAVAPLLTNRTGLRSANAKFGVSDAFAQVAAPVIGSWIFLAAGGTATILAGVAMICVLIGVVLVCRTAEEVPERLHRANVHRLVVEGLRFVGKDRILRGLALANMSANFFLAFISALWLLYLLDELGWSPGVVGTVGGIGAVGGLLGGPVALFLGRRIGDSRTIVLLSWTFCPAYLIALIPVGGFPRVVLVTASTALVSLCLVSYNVLQRTLRQSITPPELLARLSASVRWTAAVGAPIGAALGGVLAMFLGVRVAVTVGIAGLVVPGISTTIAGLWRAPAADEPADHERILQR</sequence>
<organism evidence="8 9">
    <name type="scientific">Nocardia rhamnosiphila</name>
    <dbReference type="NCBI Taxonomy" id="426716"/>
    <lineage>
        <taxon>Bacteria</taxon>
        <taxon>Bacillati</taxon>
        <taxon>Actinomycetota</taxon>
        <taxon>Actinomycetes</taxon>
        <taxon>Mycobacteriales</taxon>
        <taxon>Nocardiaceae</taxon>
        <taxon>Nocardia</taxon>
    </lineage>
</organism>
<dbReference type="Proteomes" id="UP001550628">
    <property type="component" value="Unassembled WGS sequence"/>
</dbReference>
<dbReference type="Gene3D" id="1.20.1250.20">
    <property type="entry name" value="MFS general substrate transporter like domains"/>
    <property type="match status" value="1"/>
</dbReference>
<accession>A0ABV2WUY4</accession>
<evidence type="ECO:0000256" key="4">
    <source>
        <dbReference type="ARBA" id="ARBA00022692"/>
    </source>
</evidence>
<keyword evidence="2" id="KW-0813">Transport</keyword>
<evidence type="ECO:0000256" key="1">
    <source>
        <dbReference type="ARBA" id="ARBA00004651"/>
    </source>
</evidence>
<evidence type="ECO:0000256" key="7">
    <source>
        <dbReference type="SAM" id="Phobius"/>
    </source>
</evidence>
<comment type="subcellular location">
    <subcellularLocation>
        <location evidence="1">Cell membrane</location>
        <topology evidence="1">Multi-pass membrane protein</topology>
    </subcellularLocation>
</comment>
<dbReference type="PANTHER" id="PTHR23513:SF6">
    <property type="entry name" value="MAJOR FACILITATOR SUPERFAMILY ASSOCIATED DOMAIN-CONTAINING PROTEIN"/>
    <property type="match status" value="1"/>
</dbReference>